<keyword evidence="8" id="KW-0496">Mitochondrion</keyword>
<dbReference type="Proteomes" id="UP000008383">
    <property type="component" value="Unassembled WGS sequence"/>
</dbReference>
<dbReference type="Pfam" id="PF12513">
    <property type="entry name" value="SUV3_C"/>
    <property type="match status" value="1"/>
</dbReference>
<sequence>MLFSLVTEKGSFYRDFLDDDTAFCIGCQFQPCLFLIPLRAAQQNHCGDATMATPGSRPLEQLSFDWVSGRKGKNDEKKGKDPKPWKSQGPSTKIRKVGRISFDERFQSALLESSDIVRKELEQTKLELAHWDKFFASIVHACKSSLIDDGDEAHFGQRFTLRRTFGKMGREGIVDYLRRQYRNHKLDTAFSSTAAKSDSLADFRYPAEWYPVARSMQRKIHLHVGPTNSGKTYHALQRLEKAKSGFYGGPLRLLAHEIYSRLNKKGISCALITGDEVRVPDSGPVKVYSNTVEMVPIGQEVEVGVIDEIQMIADPHRGWAWTRAVLGCQAQELHLCGEERAVPLIQRLVSLMGDTLEIHNYKRLNPLKTMASSLKGDIRRLEKGDCIVAFSRVGIHSLKQEIEKATGRRAAIVYGSLPAEIRAQQADLFNDPNNDYDFLVASDAIGMGLNLAAQSSGSANGNEKENVGLVTCLDEADLPYIRAAMMAEAEPLDAAGILPLDSVIDNYSNMFPPDTPFGYIYQRLERVSRTDPPFFMCKIQDTEATFGLLDNIQGLNVIDKMVFMSAPLRATDPVMARVIKAFAECVGQQKSGRLLDIPELDLEILDRPVSGDDKEYLRSLEALHRSLILYLWLGYRFGGVFTDRTLATHAKEMAEVKMDRTLTEFSANSKLRKQALRKKRIKGAKDKFLASPEPTDAMGTIPDIPELETTLPDEDEIEFENPNSALATLPLLVLGIYYHTHKLWQLDEPVLIPISIPNATTPSIVD</sequence>
<evidence type="ECO:0000256" key="6">
    <source>
        <dbReference type="ARBA" id="ARBA00022840"/>
    </source>
</evidence>
<keyword evidence="5" id="KW-0347">Helicase</keyword>
<evidence type="ECO:0000256" key="1">
    <source>
        <dbReference type="ARBA" id="ARBA00004173"/>
    </source>
</evidence>
<dbReference type="GO" id="GO:0045025">
    <property type="term" value="C:mitochondrial degradosome"/>
    <property type="evidence" value="ECO:0007669"/>
    <property type="project" value="TreeGrafter"/>
</dbReference>
<dbReference type="RefSeq" id="XP_003019335.1">
    <property type="nucleotide sequence ID" value="XM_003019289.1"/>
</dbReference>
<evidence type="ECO:0000256" key="9">
    <source>
        <dbReference type="ARBA" id="ARBA00047984"/>
    </source>
</evidence>
<keyword evidence="7" id="KW-0809">Transit peptide</keyword>
<dbReference type="SUPFAM" id="SSF52540">
    <property type="entry name" value="P-loop containing nucleoside triphosphate hydrolases"/>
    <property type="match status" value="1"/>
</dbReference>
<dbReference type="Gene3D" id="1.20.272.40">
    <property type="match status" value="1"/>
</dbReference>
<evidence type="ECO:0000259" key="13">
    <source>
        <dbReference type="Pfam" id="PF22527"/>
    </source>
</evidence>
<evidence type="ECO:0000256" key="4">
    <source>
        <dbReference type="ARBA" id="ARBA00022801"/>
    </source>
</evidence>
<dbReference type="Gene3D" id="3.40.50.300">
    <property type="entry name" value="P-loop containing nucleotide triphosphate hydrolases"/>
    <property type="match status" value="2"/>
</dbReference>
<keyword evidence="4" id="KW-0378">Hydrolase</keyword>
<dbReference type="AlphaFoldDB" id="D4DHG0"/>
<reference evidence="15" key="1">
    <citation type="journal article" date="2011" name="Genome Biol.">
        <title>Comparative and functional genomics provide insights into the pathogenicity of dermatophytic fungi.</title>
        <authorList>
            <person name="Burmester A."/>
            <person name="Shelest E."/>
            <person name="Gloeckner G."/>
            <person name="Heddergott C."/>
            <person name="Schindler S."/>
            <person name="Staib P."/>
            <person name="Heidel A."/>
            <person name="Felder M."/>
            <person name="Petzold A."/>
            <person name="Szafranski K."/>
            <person name="Feuermann M."/>
            <person name="Pedruzzi I."/>
            <person name="Priebe S."/>
            <person name="Groth M."/>
            <person name="Winkler R."/>
            <person name="Li W."/>
            <person name="Kniemeyer O."/>
            <person name="Schroeckh V."/>
            <person name="Hertweck C."/>
            <person name="Hube B."/>
            <person name="White T.C."/>
            <person name="Platzer M."/>
            <person name="Guthke R."/>
            <person name="Heitman J."/>
            <person name="Woestemeyer J."/>
            <person name="Zipfel P.F."/>
            <person name="Monod M."/>
            <person name="Brakhage A.A."/>
        </authorList>
    </citation>
    <scope>NUCLEOTIDE SEQUENCE [LARGE SCALE GENOMIC DNA]</scope>
    <source>
        <strain evidence="15">HKI 0517</strain>
    </source>
</reference>
<dbReference type="PANTHER" id="PTHR12131">
    <property type="entry name" value="ATP-DEPENDENT RNA AND DNA HELICASE"/>
    <property type="match status" value="1"/>
</dbReference>
<dbReference type="Gene3D" id="1.20.58.1080">
    <property type="match status" value="1"/>
</dbReference>
<dbReference type="InterPro" id="IPR055206">
    <property type="entry name" value="DEXQc_SUV3"/>
</dbReference>
<dbReference type="HOGENOM" id="CLU_010647_1_3_1"/>
<dbReference type="KEGG" id="tve:TRV_06616"/>
<accession>D4DHG0</accession>
<organism evidence="14 15">
    <name type="scientific">Trichophyton verrucosum (strain HKI 0517)</name>
    <dbReference type="NCBI Taxonomy" id="663202"/>
    <lineage>
        <taxon>Eukaryota</taxon>
        <taxon>Fungi</taxon>
        <taxon>Dikarya</taxon>
        <taxon>Ascomycota</taxon>
        <taxon>Pezizomycotina</taxon>
        <taxon>Eurotiomycetes</taxon>
        <taxon>Eurotiomycetidae</taxon>
        <taxon>Onygenales</taxon>
        <taxon>Arthrodermataceae</taxon>
        <taxon>Trichophyton</taxon>
    </lineage>
</organism>
<evidence type="ECO:0000256" key="3">
    <source>
        <dbReference type="ARBA" id="ARBA00022741"/>
    </source>
</evidence>
<dbReference type="OrthoDB" id="6692397at2759"/>
<protein>
    <recommendedName>
        <fullName evidence="2">RNA helicase</fullName>
        <ecNumber evidence="2">3.6.4.13</ecNumber>
    </recommendedName>
</protein>
<dbReference type="GO" id="GO:0005524">
    <property type="term" value="F:ATP binding"/>
    <property type="evidence" value="ECO:0007669"/>
    <property type="project" value="UniProtKB-KW"/>
</dbReference>
<dbReference type="InterPro" id="IPR044774">
    <property type="entry name" value="Suv3_DEXQc"/>
</dbReference>
<feature type="domain" description="Helicase C-terminal" evidence="11">
    <location>
        <begin position="383"/>
        <end position="452"/>
    </location>
</feature>
<dbReference type="FunFam" id="3.40.50.300:FF:000269">
    <property type="entry name" value="ATP-dependent RNA helicase SUPV3L1, mitochondrial"/>
    <property type="match status" value="1"/>
</dbReference>
<feature type="compositionally biased region" description="Basic and acidic residues" evidence="10">
    <location>
        <begin position="72"/>
        <end position="84"/>
    </location>
</feature>
<keyword evidence="15" id="KW-1185">Reference proteome</keyword>
<comment type="subcellular location">
    <subcellularLocation>
        <location evidence="1">Mitochondrion</location>
    </subcellularLocation>
</comment>
<dbReference type="CDD" id="cd17913">
    <property type="entry name" value="DEXQc_Suv3"/>
    <property type="match status" value="1"/>
</dbReference>
<evidence type="ECO:0000259" key="12">
    <source>
        <dbReference type="Pfam" id="PF12513"/>
    </source>
</evidence>
<evidence type="ECO:0000256" key="5">
    <source>
        <dbReference type="ARBA" id="ARBA00022806"/>
    </source>
</evidence>
<dbReference type="Pfam" id="PF00271">
    <property type="entry name" value="Helicase_C"/>
    <property type="match status" value="1"/>
</dbReference>
<comment type="caution">
    <text evidence="14">The sequence shown here is derived from an EMBL/GenBank/DDBJ whole genome shotgun (WGS) entry which is preliminary data.</text>
</comment>
<dbReference type="InterPro" id="IPR001650">
    <property type="entry name" value="Helicase_C-like"/>
</dbReference>
<evidence type="ECO:0000313" key="14">
    <source>
        <dbReference type="EMBL" id="EFE38690.1"/>
    </source>
</evidence>
<proteinExistence type="predicted"/>
<dbReference type="GO" id="GO:0000965">
    <property type="term" value="P:mitochondrial RNA 3'-end processing"/>
    <property type="evidence" value="ECO:0007669"/>
    <property type="project" value="TreeGrafter"/>
</dbReference>
<evidence type="ECO:0000256" key="7">
    <source>
        <dbReference type="ARBA" id="ARBA00022946"/>
    </source>
</evidence>
<dbReference type="Pfam" id="PF22527">
    <property type="entry name" value="DEXQc_Suv3"/>
    <property type="match status" value="1"/>
</dbReference>
<evidence type="ECO:0000256" key="2">
    <source>
        <dbReference type="ARBA" id="ARBA00012552"/>
    </source>
</evidence>
<dbReference type="InterPro" id="IPR022192">
    <property type="entry name" value="SUV3_C"/>
</dbReference>
<dbReference type="EC" id="3.6.4.13" evidence="2"/>
<dbReference type="PANTHER" id="PTHR12131:SF1">
    <property type="entry name" value="ATP-DEPENDENT RNA HELICASE SUPV3L1, MITOCHONDRIAL-RELATED"/>
    <property type="match status" value="1"/>
</dbReference>
<dbReference type="InterPro" id="IPR027417">
    <property type="entry name" value="P-loop_NTPase"/>
</dbReference>
<dbReference type="InterPro" id="IPR050699">
    <property type="entry name" value="RNA-DNA_Helicase"/>
</dbReference>
<dbReference type="EMBL" id="ACYE01000380">
    <property type="protein sequence ID" value="EFE38690.1"/>
    <property type="molecule type" value="Genomic_DNA"/>
</dbReference>
<dbReference type="GO" id="GO:0016787">
    <property type="term" value="F:hydrolase activity"/>
    <property type="evidence" value="ECO:0007669"/>
    <property type="project" value="UniProtKB-KW"/>
</dbReference>
<dbReference type="GeneID" id="9577657"/>
<feature type="region of interest" description="Disordered" evidence="10">
    <location>
        <begin position="69"/>
        <end position="91"/>
    </location>
</feature>
<keyword evidence="6" id="KW-0067">ATP-binding</keyword>
<feature type="domain" description="ATP-dependent RNA helicase SUV3 C-terminal" evidence="12">
    <location>
        <begin position="617"/>
        <end position="663"/>
    </location>
</feature>
<evidence type="ECO:0000256" key="10">
    <source>
        <dbReference type="SAM" id="MobiDB-lite"/>
    </source>
</evidence>
<feature type="domain" description="ATP-dependent RNA helicase SUV3 DEXQ-box helicase" evidence="13">
    <location>
        <begin position="206"/>
        <end position="361"/>
    </location>
</feature>
<comment type="catalytic activity">
    <reaction evidence="9">
        <text>ATP + H2O = ADP + phosphate + H(+)</text>
        <dbReference type="Rhea" id="RHEA:13065"/>
        <dbReference type="ChEBI" id="CHEBI:15377"/>
        <dbReference type="ChEBI" id="CHEBI:15378"/>
        <dbReference type="ChEBI" id="CHEBI:30616"/>
        <dbReference type="ChEBI" id="CHEBI:43474"/>
        <dbReference type="ChEBI" id="CHEBI:456216"/>
        <dbReference type="EC" id="3.6.4.13"/>
    </reaction>
</comment>
<evidence type="ECO:0000313" key="15">
    <source>
        <dbReference type="Proteomes" id="UP000008383"/>
    </source>
</evidence>
<evidence type="ECO:0000259" key="11">
    <source>
        <dbReference type="Pfam" id="PF00271"/>
    </source>
</evidence>
<keyword evidence="3" id="KW-0547">Nucleotide-binding</keyword>
<name>D4DHG0_TRIVH</name>
<dbReference type="GO" id="GO:0003724">
    <property type="term" value="F:RNA helicase activity"/>
    <property type="evidence" value="ECO:0007669"/>
    <property type="project" value="UniProtKB-EC"/>
</dbReference>
<evidence type="ECO:0000256" key="8">
    <source>
        <dbReference type="ARBA" id="ARBA00023128"/>
    </source>
</evidence>
<gene>
    <name evidence="14" type="ORF">TRV_06616</name>
</gene>